<name>A0A9P7RF46_9PEZI</name>
<dbReference type="EMBL" id="JAESDN010000002">
    <property type="protein sequence ID" value="KAG7054856.1"/>
    <property type="molecule type" value="Genomic_DNA"/>
</dbReference>
<keyword evidence="2" id="KW-1185">Reference proteome</keyword>
<feature type="non-terminal residue" evidence="1">
    <location>
        <position position="1"/>
    </location>
</feature>
<gene>
    <name evidence="1" type="ORF">JMJ77_007328</name>
</gene>
<evidence type="ECO:0000313" key="2">
    <source>
        <dbReference type="Proteomes" id="UP000699042"/>
    </source>
</evidence>
<sequence>MALMLSELLHLFAAKSARRPAPIQKTL</sequence>
<accession>A0A9P7RF46</accession>
<dbReference type="Proteomes" id="UP000699042">
    <property type="component" value="Unassembled WGS sequence"/>
</dbReference>
<proteinExistence type="predicted"/>
<dbReference type="AlphaFoldDB" id="A0A9P7RF46"/>
<organism evidence="1 2">
    <name type="scientific">Colletotrichum scovillei</name>
    <dbReference type="NCBI Taxonomy" id="1209932"/>
    <lineage>
        <taxon>Eukaryota</taxon>
        <taxon>Fungi</taxon>
        <taxon>Dikarya</taxon>
        <taxon>Ascomycota</taxon>
        <taxon>Pezizomycotina</taxon>
        <taxon>Sordariomycetes</taxon>
        <taxon>Hypocreomycetidae</taxon>
        <taxon>Glomerellales</taxon>
        <taxon>Glomerellaceae</taxon>
        <taxon>Colletotrichum</taxon>
        <taxon>Colletotrichum acutatum species complex</taxon>
    </lineage>
</organism>
<evidence type="ECO:0000313" key="1">
    <source>
        <dbReference type="EMBL" id="KAG7054856.1"/>
    </source>
</evidence>
<reference evidence="1" key="1">
    <citation type="submission" date="2021-05" db="EMBL/GenBank/DDBJ databases">
        <title>Comparative genomics of three Colletotrichum scovillei strains and genetic complementation revealed genes involved fungal growth and virulence on chili pepper.</title>
        <authorList>
            <person name="Hsieh D.-K."/>
            <person name="Chuang S.-C."/>
            <person name="Chen C.-Y."/>
            <person name="Chao Y.-T."/>
            <person name="Lu M.-Y.J."/>
            <person name="Lee M.-H."/>
            <person name="Shih M.-C."/>
        </authorList>
    </citation>
    <scope>NUCLEOTIDE SEQUENCE</scope>
    <source>
        <strain evidence="1">Coll-153</strain>
    </source>
</reference>
<comment type="caution">
    <text evidence="1">The sequence shown here is derived from an EMBL/GenBank/DDBJ whole genome shotgun (WGS) entry which is preliminary data.</text>
</comment>
<protein>
    <submittedName>
        <fullName evidence="1">Uncharacterized protein</fullName>
    </submittedName>
</protein>